<dbReference type="RefSeq" id="WP_089790613.1">
    <property type="nucleotide sequence ID" value="NZ_FOIU01000001.1"/>
</dbReference>
<dbReference type="CDD" id="cd06170">
    <property type="entry name" value="LuxR_C_like"/>
    <property type="match status" value="1"/>
</dbReference>
<dbReference type="InterPro" id="IPR016032">
    <property type="entry name" value="Sig_transdc_resp-reg_C-effctor"/>
</dbReference>
<evidence type="ECO:0000313" key="6">
    <source>
        <dbReference type="EMBL" id="SEW01895.1"/>
    </source>
</evidence>
<dbReference type="OrthoDB" id="1013073at2"/>
<gene>
    <name evidence="6" type="ORF">SAMN05421841_0651</name>
</gene>
<feature type="modified residue" description="4-aspartylphosphate" evidence="3">
    <location>
        <position position="55"/>
    </location>
</feature>
<dbReference type="SUPFAM" id="SSF52172">
    <property type="entry name" value="CheY-like"/>
    <property type="match status" value="1"/>
</dbReference>
<evidence type="ECO:0000256" key="1">
    <source>
        <dbReference type="ARBA" id="ARBA00022553"/>
    </source>
</evidence>
<dbReference type="STRING" id="356305.SAMN05421841_0651"/>
<dbReference type="PROSITE" id="PS50110">
    <property type="entry name" value="RESPONSE_REGULATORY"/>
    <property type="match status" value="1"/>
</dbReference>
<accession>A0A1I0NLX6</accession>
<dbReference type="Pfam" id="PF00072">
    <property type="entry name" value="Response_reg"/>
    <property type="match status" value="1"/>
</dbReference>
<dbReference type="GO" id="GO:0006355">
    <property type="term" value="P:regulation of DNA-templated transcription"/>
    <property type="evidence" value="ECO:0007669"/>
    <property type="project" value="InterPro"/>
</dbReference>
<dbReference type="InterPro" id="IPR011006">
    <property type="entry name" value="CheY-like_superfamily"/>
</dbReference>
<feature type="domain" description="HTH luxR-type" evidence="4">
    <location>
        <begin position="137"/>
        <end position="202"/>
    </location>
</feature>
<name>A0A1I0NLX6_9FLAO</name>
<keyword evidence="1 3" id="KW-0597">Phosphoprotein</keyword>
<dbReference type="GO" id="GO:0003677">
    <property type="term" value="F:DNA binding"/>
    <property type="evidence" value="ECO:0007669"/>
    <property type="project" value="UniProtKB-KW"/>
</dbReference>
<protein>
    <submittedName>
        <fullName evidence="6">Two component transcriptional regulator, LuxR family</fullName>
    </submittedName>
</protein>
<dbReference type="InterPro" id="IPR058245">
    <property type="entry name" value="NreC/VraR/RcsB-like_REC"/>
</dbReference>
<dbReference type="SUPFAM" id="SSF46894">
    <property type="entry name" value="C-terminal effector domain of the bipartite response regulators"/>
    <property type="match status" value="1"/>
</dbReference>
<dbReference type="InterPro" id="IPR036388">
    <property type="entry name" value="WH-like_DNA-bd_sf"/>
</dbReference>
<dbReference type="SMART" id="SM00421">
    <property type="entry name" value="HTH_LUXR"/>
    <property type="match status" value="1"/>
</dbReference>
<dbReference type="PANTHER" id="PTHR45566:SF1">
    <property type="entry name" value="HTH-TYPE TRANSCRIPTIONAL REGULATOR YHJB-RELATED"/>
    <property type="match status" value="1"/>
</dbReference>
<dbReference type="InterPro" id="IPR000792">
    <property type="entry name" value="Tscrpt_reg_LuxR_C"/>
</dbReference>
<evidence type="ECO:0000259" key="4">
    <source>
        <dbReference type="PROSITE" id="PS50043"/>
    </source>
</evidence>
<dbReference type="Gene3D" id="3.40.50.2300">
    <property type="match status" value="1"/>
</dbReference>
<organism evidence="6 7">
    <name type="scientific">Chryseobacterium wanjuense</name>
    <dbReference type="NCBI Taxonomy" id="356305"/>
    <lineage>
        <taxon>Bacteria</taxon>
        <taxon>Pseudomonadati</taxon>
        <taxon>Bacteroidota</taxon>
        <taxon>Flavobacteriia</taxon>
        <taxon>Flavobacteriales</taxon>
        <taxon>Weeksellaceae</taxon>
        <taxon>Chryseobacterium group</taxon>
        <taxon>Chryseobacterium</taxon>
    </lineage>
</organism>
<dbReference type="GO" id="GO:0000160">
    <property type="term" value="P:phosphorelay signal transduction system"/>
    <property type="evidence" value="ECO:0007669"/>
    <property type="project" value="InterPro"/>
</dbReference>
<reference evidence="7" key="1">
    <citation type="submission" date="2016-10" db="EMBL/GenBank/DDBJ databases">
        <authorList>
            <person name="Varghese N."/>
            <person name="Submissions S."/>
        </authorList>
    </citation>
    <scope>NUCLEOTIDE SEQUENCE [LARGE SCALE GENOMIC DNA]</scope>
    <source>
        <strain evidence="7">DSM 17724</strain>
    </source>
</reference>
<evidence type="ECO:0000256" key="2">
    <source>
        <dbReference type="ARBA" id="ARBA00023125"/>
    </source>
</evidence>
<sequence length="202" mass="23305">MVNKILIADDHHVVRVGTSIIVKETFPEVSIDFATTYDEVKEKLEAENYDLIILDIDMPGTIYKSMVKEIKMLREEILILIFSFYEEDIALQYYKEGVHGFLSKLCDPNDIVSAISSICEKGHYYSSYIINQMIENKNSPVETLSQRELEIFKLLAQGNGNLEIANLLNIEESTIATHKRKLYKKLKISNLVELIRIYNTLH</sequence>
<dbReference type="Proteomes" id="UP000199469">
    <property type="component" value="Unassembled WGS sequence"/>
</dbReference>
<dbReference type="CDD" id="cd17535">
    <property type="entry name" value="REC_NarL-like"/>
    <property type="match status" value="1"/>
</dbReference>
<evidence type="ECO:0000313" key="7">
    <source>
        <dbReference type="Proteomes" id="UP000199469"/>
    </source>
</evidence>
<dbReference type="InterPro" id="IPR001789">
    <property type="entry name" value="Sig_transdc_resp-reg_receiver"/>
</dbReference>
<feature type="domain" description="Response regulatory" evidence="5">
    <location>
        <begin position="4"/>
        <end position="119"/>
    </location>
</feature>
<dbReference type="AlphaFoldDB" id="A0A1I0NLX6"/>
<dbReference type="Gene3D" id="1.10.10.10">
    <property type="entry name" value="Winged helix-like DNA-binding domain superfamily/Winged helix DNA-binding domain"/>
    <property type="match status" value="1"/>
</dbReference>
<dbReference type="Pfam" id="PF00196">
    <property type="entry name" value="GerE"/>
    <property type="match status" value="1"/>
</dbReference>
<keyword evidence="2" id="KW-0238">DNA-binding</keyword>
<evidence type="ECO:0000256" key="3">
    <source>
        <dbReference type="PROSITE-ProRule" id="PRU00169"/>
    </source>
</evidence>
<dbReference type="PRINTS" id="PR00038">
    <property type="entry name" value="HTHLUXR"/>
</dbReference>
<dbReference type="InterPro" id="IPR051015">
    <property type="entry name" value="EvgA-like"/>
</dbReference>
<proteinExistence type="predicted"/>
<dbReference type="SMART" id="SM00448">
    <property type="entry name" value="REC"/>
    <property type="match status" value="1"/>
</dbReference>
<dbReference type="EMBL" id="FOIU01000001">
    <property type="protein sequence ID" value="SEW01895.1"/>
    <property type="molecule type" value="Genomic_DNA"/>
</dbReference>
<keyword evidence="7" id="KW-1185">Reference proteome</keyword>
<evidence type="ECO:0000259" key="5">
    <source>
        <dbReference type="PROSITE" id="PS50110"/>
    </source>
</evidence>
<dbReference type="PROSITE" id="PS50043">
    <property type="entry name" value="HTH_LUXR_2"/>
    <property type="match status" value="1"/>
</dbReference>
<dbReference type="PANTHER" id="PTHR45566">
    <property type="entry name" value="HTH-TYPE TRANSCRIPTIONAL REGULATOR YHJB-RELATED"/>
    <property type="match status" value="1"/>
</dbReference>